<sequence>MTDALCFALDGVLVQRTRSDAEILRDVFAAHGVDPTDELLATARDSFRRAFEGLEPEPYRQSMAAAVAAADSGADPDAMVATLREETYAGTAVPEAARESLAGLADDSALAVITDGPREWQVGKLDYHGLSDRFDAVVASYDAGAHTPDTAPFERLGERLPAEEYVMVGDSEAVAGARAAGFVPIEYAREGPDLWATIDALL</sequence>
<dbReference type="PANTHER" id="PTHR43434">
    <property type="entry name" value="PHOSPHOGLYCOLATE PHOSPHATASE"/>
    <property type="match status" value="1"/>
</dbReference>
<protein>
    <submittedName>
        <fullName evidence="1">HAD family hydrolase</fullName>
    </submittedName>
</protein>
<dbReference type="PANTHER" id="PTHR43434:SF1">
    <property type="entry name" value="PHOSPHOGLYCOLATE PHOSPHATASE"/>
    <property type="match status" value="1"/>
</dbReference>
<dbReference type="EMBL" id="JAMQOS010000002">
    <property type="protein sequence ID" value="MDS0282174.1"/>
    <property type="molecule type" value="Genomic_DNA"/>
</dbReference>
<evidence type="ECO:0000313" key="2">
    <source>
        <dbReference type="Proteomes" id="UP001268864"/>
    </source>
</evidence>
<comment type="caution">
    <text evidence="1">The sequence shown here is derived from an EMBL/GenBank/DDBJ whole genome shotgun (WGS) entry which is preliminary data.</text>
</comment>
<dbReference type="Pfam" id="PF00702">
    <property type="entry name" value="Hydrolase"/>
    <property type="match status" value="1"/>
</dbReference>
<name>A0ABU2FN48_9EURY</name>
<reference evidence="1 2" key="1">
    <citation type="submission" date="2022-06" db="EMBL/GenBank/DDBJ databases">
        <title>Halomicroarcula sp. a new haloarchaeum isolate from saline soil.</title>
        <authorList>
            <person name="Strakova D."/>
            <person name="Galisteo C."/>
            <person name="Sanchez-Porro C."/>
            <person name="Ventosa A."/>
        </authorList>
    </citation>
    <scope>NUCLEOTIDE SEQUENCE [LARGE SCALE GENOMIC DNA]</scope>
    <source>
        <strain evidence="1 2">S3CR25-11</strain>
    </source>
</reference>
<dbReference type="Gene3D" id="3.40.50.1000">
    <property type="entry name" value="HAD superfamily/HAD-like"/>
    <property type="match status" value="1"/>
</dbReference>
<dbReference type="GO" id="GO:0016787">
    <property type="term" value="F:hydrolase activity"/>
    <property type="evidence" value="ECO:0007669"/>
    <property type="project" value="UniProtKB-KW"/>
</dbReference>
<dbReference type="SUPFAM" id="SSF56784">
    <property type="entry name" value="HAD-like"/>
    <property type="match status" value="1"/>
</dbReference>
<dbReference type="InterPro" id="IPR050155">
    <property type="entry name" value="HAD-like_hydrolase_sf"/>
</dbReference>
<gene>
    <name evidence="1" type="ORF">NDI86_08560</name>
</gene>
<evidence type="ECO:0000313" key="1">
    <source>
        <dbReference type="EMBL" id="MDS0282174.1"/>
    </source>
</evidence>
<dbReference type="InterPro" id="IPR023214">
    <property type="entry name" value="HAD_sf"/>
</dbReference>
<proteinExistence type="predicted"/>
<dbReference type="RefSeq" id="WP_310900007.1">
    <property type="nucleotide sequence ID" value="NZ_JAMQOS010000002.1"/>
</dbReference>
<dbReference type="Proteomes" id="UP001268864">
    <property type="component" value="Unassembled WGS sequence"/>
</dbReference>
<dbReference type="InterPro" id="IPR036412">
    <property type="entry name" value="HAD-like_sf"/>
</dbReference>
<keyword evidence="2" id="KW-1185">Reference proteome</keyword>
<keyword evidence="1" id="KW-0378">Hydrolase</keyword>
<accession>A0ABU2FN48</accession>
<organism evidence="1 2">
    <name type="scientific">Haloarcula onubensis</name>
    <dbReference type="NCBI Taxonomy" id="2950539"/>
    <lineage>
        <taxon>Archaea</taxon>
        <taxon>Methanobacteriati</taxon>
        <taxon>Methanobacteriota</taxon>
        <taxon>Stenosarchaea group</taxon>
        <taxon>Halobacteria</taxon>
        <taxon>Halobacteriales</taxon>
        <taxon>Haloarculaceae</taxon>
        <taxon>Haloarcula</taxon>
    </lineage>
</organism>